<dbReference type="RefSeq" id="WP_077374437.1">
    <property type="nucleotide sequence ID" value="NZ_FTPD01000006.1"/>
</dbReference>
<protein>
    <submittedName>
        <fullName evidence="2">Putative Transcriptional regulator</fullName>
    </submittedName>
</protein>
<dbReference type="InterPro" id="IPR036390">
    <property type="entry name" value="WH_DNA-bd_sf"/>
</dbReference>
<gene>
    <name evidence="2" type="ORF">BQ8794_140038</name>
</gene>
<feature type="domain" description="HTH marR-type" evidence="1">
    <location>
        <begin position="41"/>
        <end position="145"/>
    </location>
</feature>
<name>A0A1R3V1V1_9HYPH</name>
<proteinExistence type="predicted"/>
<evidence type="ECO:0000313" key="2">
    <source>
        <dbReference type="EMBL" id="SIT53893.1"/>
    </source>
</evidence>
<dbReference type="AlphaFoldDB" id="A0A1R3V1V1"/>
<dbReference type="Proteomes" id="UP000188388">
    <property type="component" value="Unassembled WGS sequence"/>
</dbReference>
<dbReference type="STRING" id="1631249.BQ8794_140038"/>
<sequence>MASARHGTDRTTGADPNVDGKAEAIAELMLEVAQCFFRIRALGQKTGLITSWGGGAFGFMRSLALLGPLTVPQIAQMRPTSRQRMQRLADELAAEGLVEFIDNPKHRRSKLVQLTRKGAARYDELNAQLMAIASTMGVALDEADIRKTAAIVRQLSDDVKVRSERLG</sequence>
<accession>A0A1R3V1V1</accession>
<organism evidence="2 3">
    <name type="scientific">Mesorhizobium prunaredense</name>
    <dbReference type="NCBI Taxonomy" id="1631249"/>
    <lineage>
        <taxon>Bacteria</taxon>
        <taxon>Pseudomonadati</taxon>
        <taxon>Pseudomonadota</taxon>
        <taxon>Alphaproteobacteria</taxon>
        <taxon>Hyphomicrobiales</taxon>
        <taxon>Phyllobacteriaceae</taxon>
        <taxon>Mesorhizobium</taxon>
    </lineage>
</organism>
<dbReference type="GO" id="GO:0003700">
    <property type="term" value="F:DNA-binding transcription factor activity"/>
    <property type="evidence" value="ECO:0007669"/>
    <property type="project" value="InterPro"/>
</dbReference>
<dbReference type="InterPro" id="IPR036388">
    <property type="entry name" value="WH-like_DNA-bd_sf"/>
</dbReference>
<evidence type="ECO:0000313" key="3">
    <source>
        <dbReference type="Proteomes" id="UP000188388"/>
    </source>
</evidence>
<dbReference type="SMART" id="SM00347">
    <property type="entry name" value="HTH_MARR"/>
    <property type="match status" value="1"/>
</dbReference>
<dbReference type="SUPFAM" id="SSF46785">
    <property type="entry name" value="Winged helix' DNA-binding domain"/>
    <property type="match status" value="1"/>
</dbReference>
<reference evidence="3" key="1">
    <citation type="submission" date="2017-01" db="EMBL/GenBank/DDBJ databases">
        <authorList>
            <person name="Brunel B."/>
        </authorList>
    </citation>
    <scope>NUCLEOTIDE SEQUENCE [LARGE SCALE GENOMIC DNA]</scope>
</reference>
<dbReference type="EMBL" id="FTPD01000006">
    <property type="protein sequence ID" value="SIT53893.1"/>
    <property type="molecule type" value="Genomic_DNA"/>
</dbReference>
<keyword evidence="3" id="KW-1185">Reference proteome</keyword>
<dbReference type="Gene3D" id="1.10.10.10">
    <property type="entry name" value="Winged helix-like DNA-binding domain superfamily/Winged helix DNA-binding domain"/>
    <property type="match status" value="1"/>
</dbReference>
<dbReference type="InterPro" id="IPR000835">
    <property type="entry name" value="HTH_MarR-typ"/>
</dbReference>
<evidence type="ECO:0000259" key="1">
    <source>
        <dbReference type="SMART" id="SM00347"/>
    </source>
</evidence>
<dbReference type="Pfam" id="PF12802">
    <property type="entry name" value="MarR_2"/>
    <property type="match status" value="1"/>
</dbReference>